<organism evidence="2 4">
    <name type="scientific">Xanthomonas hortorum pv. vitians</name>
    <dbReference type="NCBI Taxonomy" id="83224"/>
    <lineage>
        <taxon>Bacteria</taxon>
        <taxon>Pseudomonadati</taxon>
        <taxon>Pseudomonadota</taxon>
        <taxon>Gammaproteobacteria</taxon>
        <taxon>Lysobacterales</taxon>
        <taxon>Lysobacteraceae</taxon>
        <taxon>Xanthomonas</taxon>
    </lineage>
</organism>
<protein>
    <submittedName>
        <fullName evidence="2">Uncharacterized protein</fullName>
    </submittedName>
</protein>
<dbReference type="RefSeq" id="WP_180313981.1">
    <property type="nucleotide sequence ID" value="NZ_JAJTZO010000074.1"/>
</dbReference>
<evidence type="ECO:0000313" key="5">
    <source>
        <dbReference type="Proteomes" id="UP001187425"/>
    </source>
</evidence>
<feature type="compositionally biased region" description="Acidic residues" evidence="1">
    <location>
        <begin position="49"/>
        <end position="69"/>
    </location>
</feature>
<evidence type="ECO:0000313" key="2">
    <source>
        <dbReference type="EMBL" id="CAD0364990.1"/>
    </source>
</evidence>
<keyword evidence="4" id="KW-1185">Reference proteome</keyword>
<evidence type="ECO:0000313" key="3">
    <source>
        <dbReference type="EMBL" id="MDV7250720.1"/>
    </source>
</evidence>
<reference evidence="3 5" key="2">
    <citation type="submission" date="2023-10" db="EMBL/GenBank/DDBJ databases">
        <title>A new tool for lettuce pathogen research.</title>
        <authorList>
            <person name="Horton K.N."/>
            <person name="Cseke L.J."/>
            <person name="Badiwe M."/>
            <person name="Tesfaye D."/>
            <person name="Klein A."/>
            <person name="Su J."/>
            <person name="Potnis N."/>
            <person name="Gassmann W."/>
        </authorList>
    </citation>
    <scope>NUCLEOTIDE SEQUENCE [LARGE SCALE GENOMIC DNA]</scope>
    <source>
        <strain evidence="3 5">JSKH1901</strain>
    </source>
</reference>
<dbReference type="EMBL" id="LR828260">
    <property type="protein sequence ID" value="CAD0364990.1"/>
    <property type="molecule type" value="Genomic_DNA"/>
</dbReference>
<geneLocation type="plasmid" evidence="2 4">
    <name>CFBP498_p41</name>
</geneLocation>
<dbReference type="EMBL" id="JAWMQI010000107">
    <property type="protein sequence ID" value="MDV7250720.1"/>
    <property type="molecule type" value="Genomic_DNA"/>
</dbReference>
<dbReference type="Proteomes" id="UP000515406">
    <property type="component" value="Plasmid CFBP498_p41"/>
</dbReference>
<sequence length="156" mass="17762">MELDEDGYEIECPKCQRTAHRSDWEAVEGGAVNVYWHESCAHCGYRDSNEEDDEFDDDDRPPYPYEEEGGPSYGEWVNEPDEPEDGFPGFARPYEEEGGPSYGEWVNEPGLWKEDRFEESTVEPEPMTAISGPAKAEWVTRDDLIALAQGRPLSFS</sequence>
<dbReference type="Proteomes" id="UP001187425">
    <property type="component" value="Unassembled WGS sequence"/>
</dbReference>
<feature type="region of interest" description="Disordered" evidence="1">
    <location>
        <begin position="46"/>
        <end position="106"/>
    </location>
</feature>
<name>A0A6V7FP11_9XANT</name>
<dbReference type="AlphaFoldDB" id="A0A6V7FP11"/>
<accession>A0A6V7FP11</accession>
<keyword evidence="2" id="KW-0614">Plasmid</keyword>
<gene>
    <name evidence="2" type="ORF">CFBP498_50830</name>
    <name evidence="3" type="ORF">R4K57_20450</name>
</gene>
<dbReference type="EMBL" id="LR828260">
    <property type="protein sequence ID" value="CAD0364991.1"/>
    <property type="molecule type" value="Genomic_DNA"/>
</dbReference>
<reference evidence="2 4" key="1">
    <citation type="submission" date="2020-07" db="EMBL/GenBank/DDBJ databases">
        <authorList>
            <person name="Pothier F. J."/>
        </authorList>
    </citation>
    <scope>NUCLEOTIDE SEQUENCE [LARGE SCALE GENOMIC DNA]</scope>
    <source>
        <strain evidence="2 4">CFBP 498</strain>
        <plasmid evidence="2 4">CFBP498_p41</plasmid>
    </source>
</reference>
<proteinExistence type="predicted"/>
<evidence type="ECO:0000256" key="1">
    <source>
        <dbReference type="SAM" id="MobiDB-lite"/>
    </source>
</evidence>
<evidence type="ECO:0000313" key="4">
    <source>
        <dbReference type="Proteomes" id="UP000515406"/>
    </source>
</evidence>